<sequence>MLAATLLADADLPVFEFLGHFKLHPRVPPSTPLPNQPSQIKIHVPHFFCSLILWTGLFASYMQWSIRGGNASSGPFMGGAKNKN</sequence>
<protein>
    <submittedName>
        <fullName evidence="1">Uncharacterized protein</fullName>
    </submittedName>
</protein>
<keyword evidence="2" id="KW-1185">Reference proteome</keyword>
<dbReference type="AlphaFoldDB" id="A0A8J6EUV5"/>
<proteinExistence type="predicted"/>
<name>A0A8J6EUV5_ELECQ</name>
<comment type="caution">
    <text evidence="1">The sequence shown here is derived from an EMBL/GenBank/DDBJ whole genome shotgun (WGS) entry which is preliminary data.</text>
</comment>
<organism evidence="1 2">
    <name type="scientific">Eleutherodactylus coqui</name>
    <name type="common">Puerto Rican coqui</name>
    <dbReference type="NCBI Taxonomy" id="57060"/>
    <lineage>
        <taxon>Eukaryota</taxon>
        <taxon>Metazoa</taxon>
        <taxon>Chordata</taxon>
        <taxon>Craniata</taxon>
        <taxon>Vertebrata</taxon>
        <taxon>Euteleostomi</taxon>
        <taxon>Amphibia</taxon>
        <taxon>Batrachia</taxon>
        <taxon>Anura</taxon>
        <taxon>Neobatrachia</taxon>
        <taxon>Hyloidea</taxon>
        <taxon>Eleutherodactylidae</taxon>
        <taxon>Eleutherodactylinae</taxon>
        <taxon>Eleutherodactylus</taxon>
        <taxon>Eleutherodactylus</taxon>
    </lineage>
</organism>
<evidence type="ECO:0000313" key="2">
    <source>
        <dbReference type="Proteomes" id="UP000770717"/>
    </source>
</evidence>
<dbReference type="Proteomes" id="UP000770717">
    <property type="component" value="Unassembled WGS sequence"/>
</dbReference>
<reference evidence="1" key="1">
    <citation type="thesis" date="2020" institute="ProQuest LLC" country="789 East Eisenhower Parkway, Ann Arbor, MI, USA">
        <title>Comparative Genomics and Chromosome Evolution.</title>
        <authorList>
            <person name="Mudd A.B."/>
        </authorList>
    </citation>
    <scope>NUCLEOTIDE SEQUENCE</scope>
    <source>
        <strain evidence="1">HN-11 Male</strain>
        <tissue evidence="1">Kidney and liver</tissue>
    </source>
</reference>
<evidence type="ECO:0000313" key="1">
    <source>
        <dbReference type="EMBL" id="KAG9475199.1"/>
    </source>
</evidence>
<gene>
    <name evidence="1" type="ORF">GDO78_003581</name>
</gene>
<accession>A0A8J6EUV5</accession>
<dbReference type="EMBL" id="WNTK01000012">
    <property type="protein sequence ID" value="KAG9475199.1"/>
    <property type="molecule type" value="Genomic_DNA"/>
</dbReference>